<sequence>MRDVDGKNLTAISIDLHLTYCPRTRGEVFCACLCDVQFEHLVFSECPVQILDLVCVCVCFFDSWFAFGCCHCCPVHLVSNSSGPHFSIPSVSPFLFSLFSEEDYGS</sequence>
<evidence type="ECO:0000313" key="1">
    <source>
        <dbReference type="EMBL" id="MEQ2195119.1"/>
    </source>
</evidence>
<gene>
    <name evidence="1" type="ORF">XENOCAPTIV_007780</name>
</gene>
<dbReference type="Proteomes" id="UP001434883">
    <property type="component" value="Unassembled WGS sequence"/>
</dbReference>
<proteinExistence type="predicted"/>
<organism evidence="1 2">
    <name type="scientific">Xenoophorus captivus</name>
    <dbReference type="NCBI Taxonomy" id="1517983"/>
    <lineage>
        <taxon>Eukaryota</taxon>
        <taxon>Metazoa</taxon>
        <taxon>Chordata</taxon>
        <taxon>Craniata</taxon>
        <taxon>Vertebrata</taxon>
        <taxon>Euteleostomi</taxon>
        <taxon>Actinopterygii</taxon>
        <taxon>Neopterygii</taxon>
        <taxon>Teleostei</taxon>
        <taxon>Neoteleostei</taxon>
        <taxon>Acanthomorphata</taxon>
        <taxon>Ovalentaria</taxon>
        <taxon>Atherinomorphae</taxon>
        <taxon>Cyprinodontiformes</taxon>
        <taxon>Goodeidae</taxon>
        <taxon>Xenoophorus</taxon>
    </lineage>
</organism>
<dbReference type="EMBL" id="JAHRIN010010298">
    <property type="protein sequence ID" value="MEQ2195119.1"/>
    <property type="molecule type" value="Genomic_DNA"/>
</dbReference>
<keyword evidence="2" id="KW-1185">Reference proteome</keyword>
<comment type="caution">
    <text evidence="1">The sequence shown here is derived from an EMBL/GenBank/DDBJ whole genome shotgun (WGS) entry which is preliminary data.</text>
</comment>
<protein>
    <submittedName>
        <fullName evidence="1">Uncharacterized protein</fullName>
    </submittedName>
</protein>
<accession>A0ABV0QH20</accession>
<evidence type="ECO:0000313" key="2">
    <source>
        <dbReference type="Proteomes" id="UP001434883"/>
    </source>
</evidence>
<name>A0ABV0QH20_9TELE</name>
<reference evidence="1 2" key="1">
    <citation type="submission" date="2021-06" db="EMBL/GenBank/DDBJ databases">
        <authorList>
            <person name="Palmer J.M."/>
        </authorList>
    </citation>
    <scope>NUCLEOTIDE SEQUENCE [LARGE SCALE GENOMIC DNA]</scope>
    <source>
        <strain evidence="1 2">XC_2019</strain>
        <tissue evidence="1">Muscle</tissue>
    </source>
</reference>